<evidence type="ECO:0000256" key="7">
    <source>
        <dbReference type="ARBA" id="ARBA00022833"/>
    </source>
</evidence>
<dbReference type="NCBIfam" id="TIGR00054">
    <property type="entry name" value="RIP metalloprotease RseP"/>
    <property type="match status" value="1"/>
</dbReference>
<comment type="cofactor">
    <cofactor evidence="1 11">
        <name>Zn(2+)</name>
        <dbReference type="ChEBI" id="CHEBI:29105"/>
    </cofactor>
</comment>
<dbReference type="EMBL" id="FNMZ01000007">
    <property type="protein sequence ID" value="SDX60367.1"/>
    <property type="molecule type" value="Genomic_DNA"/>
</dbReference>
<dbReference type="OrthoDB" id="9782003at2"/>
<gene>
    <name evidence="13" type="ORF">SAMN05444336_10772</name>
</gene>
<evidence type="ECO:0000256" key="1">
    <source>
        <dbReference type="ARBA" id="ARBA00001947"/>
    </source>
</evidence>
<dbReference type="RefSeq" id="WP_092683855.1">
    <property type="nucleotide sequence ID" value="NZ_FNMZ01000007.1"/>
</dbReference>
<dbReference type="GO" id="GO:0004222">
    <property type="term" value="F:metalloendopeptidase activity"/>
    <property type="evidence" value="ECO:0007669"/>
    <property type="project" value="InterPro"/>
</dbReference>
<dbReference type="EC" id="3.4.24.-" evidence="11"/>
<dbReference type="GO" id="GO:0046872">
    <property type="term" value="F:metal ion binding"/>
    <property type="evidence" value="ECO:0007669"/>
    <property type="project" value="UniProtKB-KW"/>
</dbReference>
<name>A0A1H3D1U1_9RHOB</name>
<keyword evidence="7 11" id="KW-0862">Zinc</keyword>
<evidence type="ECO:0000256" key="11">
    <source>
        <dbReference type="RuleBase" id="RU362031"/>
    </source>
</evidence>
<reference evidence="13 14" key="1">
    <citation type="submission" date="2016-10" db="EMBL/GenBank/DDBJ databases">
        <authorList>
            <person name="de Groot N.N."/>
        </authorList>
    </citation>
    <scope>NUCLEOTIDE SEQUENCE [LARGE SCALE GENOMIC DNA]</scope>
    <source>
        <strain evidence="13 14">DSM 17890</strain>
    </source>
</reference>
<comment type="similarity">
    <text evidence="3 11">Belongs to the peptidase M50B family.</text>
</comment>
<organism evidence="13 14">
    <name type="scientific">Albimonas donghaensis</name>
    <dbReference type="NCBI Taxonomy" id="356660"/>
    <lineage>
        <taxon>Bacteria</taxon>
        <taxon>Pseudomonadati</taxon>
        <taxon>Pseudomonadota</taxon>
        <taxon>Alphaproteobacteria</taxon>
        <taxon>Rhodobacterales</taxon>
        <taxon>Paracoccaceae</taxon>
        <taxon>Albimonas</taxon>
    </lineage>
</organism>
<evidence type="ECO:0000256" key="9">
    <source>
        <dbReference type="ARBA" id="ARBA00023049"/>
    </source>
</evidence>
<dbReference type="SUPFAM" id="SSF50156">
    <property type="entry name" value="PDZ domain-like"/>
    <property type="match status" value="2"/>
</dbReference>
<dbReference type="GO" id="GO:0016020">
    <property type="term" value="C:membrane"/>
    <property type="evidence" value="ECO:0007669"/>
    <property type="project" value="UniProtKB-SubCell"/>
</dbReference>
<comment type="subcellular location">
    <subcellularLocation>
        <location evidence="2">Membrane</location>
        <topology evidence="2">Multi-pass membrane protein</topology>
    </subcellularLocation>
</comment>
<dbReference type="SMART" id="SM00228">
    <property type="entry name" value="PDZ"/>
    <property type="match status" value="1"/>
</dbReference>
<keyword evidence="6 11" id="KW-0378">Hydrolase</keyword>
<evidence type="ECO:0000256" key="8">
    <source>
        <dbReference type="ARBA" id="ARBA00022989"/>
    </source>
</evidence>
<dbReference type="CDD" id="cd23081">
    <property type="entry name" value="cpPDZ_EcRseP-like"/>
    <property type="match status" value="1"/>
</dbReference>
<evidence type="ECO:0000256" key="6">
    <source>
        <dbReference type="ARBA" id="ARBA00022801"/>
    </source>
</evidence>
<evidence type="ECO:0000313" key="13">
    <source>
        <dbReference type="EMBL" id="SDX60367.1"/>
    </source>
</evidence>
<dbReference type="Gene3D" id="2.30.42.10">
    <property type="match status" value="2"/>
</dbReference>
<dbReference type="PANTHER" id="PTHR42837">
    <property type="entry name" value="REGULATOR OF SIGMA-E PROTEASE RSEP"/>
    <property type="match status" value="1"/>
</dbReference>
<dbReference type="Proteomes" id="UP000199118">
    <property type="component" value="Unassembled WGS sequence"/>
</dbReference>
<evidence type="ECO:0000256" key="2">
    <source>
        <dbReference type="ARBA" id="ARBA00004141"/>
    </source>
</evidence>
<keyword evidence="4 13" id="KW-0645">Protease</keyword>
<protein>
    <recommendedName>
        <fullName evidence="11">Zinc metalloprotease</fullName>
        <ecNumber evidence="11">3.4.24.-</ecNumber>
    </recommendedName>
</protein>
<feature type="transmembrane region" description="Helical" evidence="11">
    <location>
        <begin position="12"/>
        <end position="31"/>
    </location>
</feature>
<dbReference type="InterPro" id="IPR008915">
    <property type="entry name" value="Peptidase_M50"/>
</dbReference>
<keyword evidence="5 11" id="KW-0812">Transmembrane</keyword>
<dbReference type="Pfam" id="PF17820">
    <property type="entry name" value="PDZ_6"/>
    <property type="match status" value="1"/>
</dbReference>
<dbReference type="PANTHER" id="PTHR42837:SF2">
    <property type="entry name" value="MEMBRANE METALLOPROTEASE ARASP2, CHLOROPLASTIC-RELATED"/>
    <property type="match status" value="1"/>
</dbReference>
<evidence type="ECO:0000256" key="5">
    <source>
        <dbReference type="ARBA" id="ARBA00022692"/>
    </source>
</evidence>
<dbReference type="PROSITE" id="PS50106">
    <property type="entry name" value="PDZ"/>
    <property type="match status" value="1"/>
</dbReference>
<dbReference type="AlphaFoldDB" id="A0A1H3D1U1"/>
<feature type="transmembrane region" description="Helical" evidence="11">
    <location>
        <begin position="118"/>
        <end position="139"/>
    </location>
</feature>
<feature type="transmembrane region" description="Helical" evidence="11">
    <location>
        <begin position="372"/>
        <end position="397"/>
    </location>
</feature>
<dbReference type="InterPro" id="IPR041489">
    <property type="entry name" value="PDZ_6"/>
</dbReference>
<keyword evidence="10 11" id="KW-0472">Membrane</keyword>
<evidence type="ECO:0000259" key="12">
    <source>
        <dbReference type="PROSITE" id="PS50106"/>
    </source>
</evidence>
<dbReference type="InterPro" id="IPR036034">
    <property type="entry name" value="PDZ_sf"/>
</dbReference>
<keyword evidence="8 11" id="KW-1133">Transmembrane helix</keyword>
<evidence type="ECO:0000256" key="3">
    <source>
        <dbReference type="ARBA" id="ARBA00007931"/>
    </source>
</evidence>
<dbReference type="InterPro" id="IPR004387">
    <property type="entry name" value="Pept_M50_Zn"/>
</dbReference>
<evidence type="ECO:0000313" key="14">
    <source>
        <dbReference type="Proteomes" id="UP000199118"/>
    </source>
</evidence>
<dbReference type="GO" id="GO:0006508">
    <property type="term" value="P:proteolysis"/>
    <property type="evidence" value="ECO:0007669"/>
    <property type="project" value="UniProtKB-KW"/>
</dbReference>
<keyword evidence="9 11" id="KW-0482">Metalloprotease</keyword>
<dbReference type="CDD" id="cd06163">
    <property type="entry name" value="S2P-M50_PDZ_RseP-like"/>
    <property type="match status" value="2"/>
</dbReference>
<feature type="transmembrane region" description="Helical" evidence="11">
    <location>
        <begin position="427"/>
        <end position="445"/>
    </location>
</feature>
<dbReference type="Pfam" id="PF02163">
    <property type="entry name" value="Peptidase_M50"/>
    <property type="match status" value="1"/>
</dbReference>
<feature type="domain" description="PDZ" evidence="12">
    <location>
        <begin position="203"/>
        <end position="253"/>
    </location>
</feature>
<sequence>MDAFALMTQVGGVAGSIASFLVVLGVVVSVHEFGHYIVARWCGIDAEVFSIGFGKEIWGWNDRRGTRWRLAVLPLGGYVKFVGDGDAASARADTAGMEAMDDATRARSFPGAALWKRALAVAAGPGFNFILSILIYAGLTMALGVGSERPVLGASQAQGAETFPLRPGDEILAVAGTEVTTFVDISKAYDAASTAEPGRSLFPVDLRRDGREMTLETGPAIPPLVGSVAPASPAEEAGLMAGDRIVQADGRPVGAFSDLQRVVFGSDGASVALVVEGADGARREVTLTPKLNPVPSADGGIEMRPLIGVSAVPLIAPEVVTPGVGQALGNGVTRTWQVIHSSLAYVGAIIGGEADSSGLGGPIRIASLSGDAAGAGIVAFLGMIAMISTSIGMINLFPIPVLDGGHLMFYAFEAVRGRPLGDRATEAATGVGLALVLGLMVLVTFNDLMSL</sequence>
<keyword evidence="14" id="KW-1185">Reference proteome</keyword>
<proteinExistence type="inferred from homology"/>
<evidence type="ECO:0000256" key="10">
    <source>
        <dbReference type="ARBA" id="ARBA00023136"/>
    </source>
</evidence>
<keyword evidence="11" id="KW-0479">Metal-binding</keyword>
<evidence type="ECO:0000256" key="4">
    <source>
        <dbReference type="ARBA" id="ARBA00022670"/>
    </source>
</evidence>
<dbReference type="STRING" id="356660.SAMN05444336_10772"/>
<dbReference type="InterPro" id="IPR001478">
    <property type="entry name" value="PDZ"/>
</dbReference>
<accession>A0A1H3D1U1</accession>